<dbReference type="AlphaFoldDB" id="A0A1V8YU47"/>
<evidence type="ECO:0000313" key="4">
    <source>
        <dbReference type="EMBL" id="OQO69042.1"/>
    </source>
</evidence>
<sequence>MKEKLKRLRKEHGLTQENLAEKLHVSRQTISNWENGNTLPDIENLKLLSQYYHVPLSFLFTEKEETCLPLERLNKDLKKFLLFLSIASFITPLASFVLLYFLIEEKTKLSMKFYKTLFYFALTISLVNILFILFFSIDNLFLIK</sequence>
<keyword evidence="2" id="KW-0812">Transmembrane</keyword>
<feature type="domain" description="HTH cro/C1-type" evidence="3">
    <location>
        <begin position="5"/>
        <end position="59"/>
    </location>
</feature>
<organism evidence="4 5">
    <name type="scientific">Enterococcus villorum</name>
    <dbReference type="NCBI Taxonomy" id="112904"/>
    <lineage>
        <taxon>Bacteria</taxon>
        <taxon>Bacillati</taxon>
        <taxon>Bacillota</taxon>
        <taxon>Bacilli</taxon>
        <taxon>Lactobacillales</taxon>
        <taxon>Enterococcaceae</taxon>
        <taxon>Enterococcus</taxon>
    </lineage>
</organism>
<keyword evidence="2" id="KW-0472">Membrane</keyword>
<accession>A0A1V8YU47</accession>
<dbReference type="CDD" id="cd00093">
    <property type="entry name" value="HTH_XRE"/>
    <property type="match status" value="1"/>
</dbReference>
<comment type="caution">
    <text evidence="4">The sequence shown here is derived from an EMBL/GenBank/DDBJ whole genome shotgun (WGS) entry which is preliminary data.</text>
</comment>
<evidence type="ECO:0000256" key="1">
    <source>
        <dbReference type="ARBA" id="ARBA00023125"/>
    </source>
</evidence>
<dbReference type="GO" id="GO:0003677">
    <property type="term" value="F:DNA binding"/>
    <property type="evidence" value="ECO:0007669"/>
    <property type="project" value="UniProtKB-KW"/>
</dbReference>
<dbReference type="SUPFAM" id="SSF47413">
    <property type="entry name" value="lambda repressor-like DNA-binding domains"/>
    <property type="match status" value="1"/>
</dbReference>
<dbReference type="EMBL" id="MJEA01000012">
    <property type="protein sequence ID" value="OQO69042.1"/>
    <property type="molecule type" value="Genomic_DNA"/>
</dbReference>
<dbReference type="Gene3D" id="1.10.260.40">
    <property type="entry name" value="lambda repressor-like DNA-binding domains"/>
    <property type="match status" value="1"/>
</dbReference>
<protein>
    <submittedName>
        <fullName evidence="4">Transcriptional regulator</fullName>
    </submittedName>
</protein>
<keyword evidence="1" id="KW-0238">DNA-binding</keyword>
<dbReference type="PANTHER" id="PTHR46558">
    <property type="entry name" value="TRACRIPTIONAL REGULATORY PROTEIN-RELATED-RELATED"/>
    <property type="match status" value="1"/>
</dbReference>
<evidence type="ECO:0000256" key="2">
    <source>
        <dbReference type="SAM" id="Phobius"/>
    </source>
</evidence>
<dbReference type="OrthoDB" id="9805856at2"/>
<dbReference type="RefSeq" id="WP_081184448.1">
    <property type="nucleotide sequence ID" value="NZ_MJEA01000012.1"/>
</dbReference>
<proteinExistence type="predicted"/>
<dbReference type="PANTHER" id="PTHR46558:SF13">
    <property type="entry name" value="HTH-TYPE TRANSCRIPTIONAL REGULATOR IMMR"/>
    <property type="match status" value="1"/>
</dbReference>
<dbReference type="InterPro" id="IPR001387">
    <property type="entry name" value="Cro/C1-type_HTH"/>
</dbReference>
<reference evidence="4 5" key="1">
    <citation type="journal article" date="2017" name="BMC Microbiol.">
        <title>Comparative genomics of Enterococcus spp. isolated from bovine feces.</title>
        <authorList>
            <person name="Beukers A.G."/>
            <person name="Zaheer R."/>
            <person name="Goji N."/>
            <person name="Amoako K.K."/>
            <person name="Chaves A.V."/>
            <person name="Ward M.P."/>
            <person name="McAllister T.A."/>
        </authorList>
    </citation>
    <scope>NUCLEOTIDE SEQUENCE [LARGE SCALE GENOMIC DNA]</scope>
    <source>
        <strain evidence="4 5">F1129D 143</strain>
    </source>
</reference>
<name>A0A1V8YU47_9ENTE</name>
<dbReference type="Pfam" id="PF01381">
    <property type="entry name" value="HTH_3"/>
    <property type="match status" value="1"/>
</dbReference>
<evidence type="ECO:0000259" key="3">
    <source>
        <dbReference type="PROSITE" id="PS50943"/>
    </source>
</evidence>
<evidence type="ECO:0000313" key="5">
    <source>
        <dbReference type="Proteomes" id="UP000192477"/>
    </source>
</evidence>
<feature type="transmembrane region" description="Helical" evidence="2">
    <location>
        <begin position="80"/>
        <end position="103"/>
    </location>
</feature>
<dbReference type="SMART" id="SM00530">
    <property type="entry name" value="HTH_XRE"/>
    <property type="match status" value="1"/>
</dbReference>
<dbReference type="Proteomes" id="UP000192477">
    <property type="component" value="Unassembled WGS sequence"/>
</dbReference>
<keyword evidence="2" id="KW-1133">Transmembrane helix</keyword>
<dbReference type="STRING" id="112904.BH747_10690"/>
<dbReference type="InterPro" id="IPR010982">
    <property type="entry name" value="Lambda_DNA-bd_dom_sf"/>
</dbReference>
<dbReference type="PROSITE" id="PS50943">
    <property type="entry name" value="HTH_CROC1"/>
    <property type="match status" value="1"/>
</dbReference>
<feature type="transmembrane region" description="Helical" evidence="2">
    <location>
        <begin position="118"/>
        <end position="142"/>
    </location>
</feature>
<gene>
    <name evidence="4" type="ORF">BH747_10690</name>
</gene>